<dbReference type="EMBL" id="JACAZE010000009">
    <property type="protein sequence ID" value="KAF7305894.1"/>
    <property type="molecule type" value="Genomic_DNA"/>
</dbReference>
<dbReference type="OrthoDB" id="1274115at2759"/>
<dbReference type="AlphaFoldDB" id="A0A8H6W4X2"/>
<sequence>MPKKKLEEKQVGDRRKAVARIFELVSGTGYYAQQSVNTNKLKLILENVDGTEEVWRSTNMDEETLEKYARGEY</sequence>
<gene>
    <name evidence="1" type="ORF">HMN09_00743600</name>
</gene>
<proteinExistence type="predicted"/>
<keyword evidence="2" id="KW-1185">Reference proteome</keyword>
<name>A0A8H6W4X2_MYCCL</name>
<evidence type="ECO:0000313" key="1">
    <source>
        <dbReference type="EMBL" id="KAF7305894.1"/>
    </source>
</evidence>
<comment type="caution">
    <text evidence="1">The sequence shown here is derived from an EMBL/GenBank/DDBJ whole genome shotgun (WGS) entry which is preliminary data.</text>
</comment>
<organism evidence="1 2">
    <name type="scientific">Mycena chlorophos</name>
    <name type="common">Agaric fungus</name>
    <name type="synonym">Agaricus chlorophos</name>
    <dbReference type="NCBI Taxonomy" id="658473"/>
    <lineage>
        <taxon>Eukaryota</taxon>
        <taxon>Fungi</taxon>
        <taxon>Dikarya</taxon>
        <taxon>Basidiomycota</taxon>
        <taxon>Agaricomycotina</taxon>
        <taxon>Agaricomycetes</taxon>
        <taxon>Agaricomycetidae</taxon>
        <taxon>Agaricales</taxon>
        <taxon>Marasmiineae</taxon>
        <taxon>Mycenaceae</taxon>
        <taxon>Mycena</taxon>
    </lineage>
</organism>
<reference evidence="1" key="1">
    <citation type="submission" date="2020-05" db="EMBL/GenBank/DDBJ databases">
        <title>Mycena genomes resolve the evolution of fungal bioluminescence.</title>
        <authorList>
            <person name="Tsai I.J."/>
        </authorList>
    </citation>
    <scope>NUCLEOTIDE SEQUENCE</scope>
    <source>
        <strain evidence="1">110903Hualien_Pintung</strain>
    </source>
</reference>
<dbReference type="Proteomes" id="UP000613580">
    <property type="component" value="Unassembled WGS sequence"/>
</dbReference>
<accession>A0A8H6W4X2</accession>
<evidence type="ECO:0000313" key="2">
    <source>
        <dbReference type="Proteomes" id="UP000613580"/>
    </source>
</evidence>
<protein>
    <submittedName>
        <fullName evidence="1">NAD(P)-binding protein</fullName>
    </submittedName>
</protein>